<evidence type="ECO:0000256" key="1">
    <source>
        <dbReference type="SAM" id="Phobius"/>
    </source>
</evidence>
<reference evidence="3" key="1">
    <citation type="submission" date="2024-02" db="EMBL/GenBank/DDBJ databases">
        <authorList>
            <consortium name="Clinical and Environmental Microbiology Branch: Whole genome sequencing antimicrobial resistance pathogens in the healthcare setting"/>
        </authorList>
    </citation>
    <scope>NUCLEOTIDE SEQUENCE</scope>
    <source>
        <strain evidence="3">2021GO-0154</strain>
    </source>
</reference>
<keyword evidence="2" id="KW-0732">Signal</keyword>
<keyword evidence="1" id="KW-1133">Transmembrane helix</keyword>
<gene>
    <name evidence="3" type="ORF">RG298_000244</name>
</gene>
<feature type="chain" id="PRO_5042535177" evidence="2">
    <location>
        <begin position="18"/>
        <end position="496"/>
    </location>
</feature>
<dbReference type="AlphaFoldDB" id="A0AAI9GEH1"/>
<protein>
    <submittedName>
        <fullName evidence="3">Uncharacterized protein</fullName>
    </submittedName>
</protein>
<keyword evidence="1" id="KW-0812">Transmembrane</keyword>
<feature type="signal peptide" evidence="2">
    <location>
        <begin position="1"/>
        <end position="17"/>
    </location>
</feature>
<sequence>MKIPLFALLLFTPFCHADNVFSQGGMTFELMTIGYNKALDNAKQYYEENHLTYNQAQVNKTLEFLSLELNSYLNRANYTTFLRDDKLTYFNLFLNKNLISSHELTFENPFTDKDGEDICLFNFAWENTQSNNPTGLLTGKCTRENKESNIVLRTGIGNDSIYVYDYPAHKLSYTSEIKQGIPDLLLNADKQIHYQQLLAQIYRDEGTQPFTVLNFEAFTDYKNEKYNDFSFEGRKVNLLASFYFTNKYRMTYTVQDFYGQQQEKTIGQTGANATIHNQLPLYTETSYQSDYQDRLSPFELPVRGRFLSGLANNPYALSRMAQFMNSTWRSVSAISGYTGIPYRDDYAVTEKSLQEYSHAQGKTFTQLDLIDLIPNGRIQLYRWSDKYNGYVSDVQFEEGEKIPLDVGNYPNIDREELIPPDMGQSLLPILDSFAFLREIKLKAHTASCPEIRVPFLTETVSDNRYCTFIEDEKPLIQLFFILGWTLSGLIIVFRSH</sequence>
<organism evidence="3">
    <name type="scientific">Providencia stuartii</name>
    <dbReference type="NCBI Taxonomy" id="588"/>
    <lineage>
        <taxon>Bacteria</taxon>
        <taxon>Pseudomonadati</taxon>
        <taxon>Pseudomonadota</taxon>
        <taxon>Gammaproteobacteria</taxon>
        <taxon>Enterobacterales</taxon>
        <taxon>Morganellaceae</taxon>
        <taxon>Providencia</taxon>
    </lineage>
</organism>
<accession>A0AAI9GEH1</accession>
<evidence type="ECO:0000256" key="2">
    <source>
        <dbReference type="SAM" id="SignalP"/>
    </source>
</evidence>
<feature type="transmembrane region" description="Helical" evidence="1">
    <location>
        <begin position="475"/>
        <end position="493"/>
    </location>
</feature>
<proteinExistence type="predicted"/>
<dbReference type="EMBL" id="ABMABF030000001">
    <property type="protein sequence ID" value="EMJ5132577.1"/>
    <property type="molecule type" value="Genomic_DNA"/>
</dbReference>
<name>A0AAI9GEH1_PROST</name>
<comment type="caution">
    <text evidence="3">The sequence shown here is derived from an EMBL/GenBank/DDBJ whole genome shotgun (WGS) entry which is preliminary data.</text>
</comment>
<evidence type="ECO:0000313" key="3">
    <source>
        <dbReference type="EMBL" id="EMJ5132577.1"/>
    </source>
</evidence>
<keyword evidence="1" id="KW-0472">Membrane</keyword>